<dbReference type="EMBL" id="JEOB01000004">
    <property type="protein sequence ID" value="EXM38623.1"/>
    <property type="molecule type" value="Genomic_DNA"/>
</dbReference>
<name>A0A011VVL7_RUMAL</name>
<comment type="caution">
    <text evidence="1">The sequence shown here is derived from an EMBL/GenBank/DDBJ whole genome shotgun (WGS) entry which is preliminary data.</text>
</comment>
<dbReference type="AlphaFoldDB" id="A0A011VVL7"/>
<sequence length="80" mass="9300">MILSDAIRINHFPAHRKALNIEMSQPNQKAPDGVFKMLFSPCLRQAYEELLPFIKHIITNLPTIVKSFCILFINIFCNKR</sequence>
<accession>A0A011VVL7</accession>
<organism evidence="1 2">
    <name type="scientific">Ruminococcus albus SY3</name>
    <dbReference type="NCBI Taxonomy" id="1341156"/>
    <lineage>
        <taxon>Bacteria</taxon>
        <taxon>Bacillati</taxon>
        <taxon>Bacillota</taxon>
        <taxon>Clostridia</taxon>
        <taxon>Eubacteriales</taxon>
        <taxon>Oscillospiraceae</taxon>
        <taxon>Ruminococcus</taxon>
    </lineage>
</organism>
<protein>
    <submittedName>
        <fullName evidence="1">Uncharacterized protein</fullName>
    </submittedName>
</protein>
<keyword evidence="2" id="KW-1185">Reference proteome</keyword>
<gene>
    <name evidence="1" type="ORF">RASY3_16055</name>
</gene>
<evidence type="ECO:0000313" key="1">
    <source>
        <dbReference type="EMBL" id="EXM38623.1"/>
    </source>
</evidence>
<evidence type="ECO:0000313" key="2">
    <source>
        <dbReference type="Proteomes" id="UP000021369"/>
    </source>
</evidence>
<dbReference type="Proteomes" id="UP000021369">
    <property type="component" value="Unassembled WGS sequence"/>
</dbReference>
<proteinExistence type="predicted"/>
<reference evidence="1 2" key="1">
    <citation type="submission" date="2013-06" db="EMBL/GenBank/DDBJ databases">
        <title>Rumen cellulosomics: divergent fiber-degrading strategies revealed by comparative genome-wide analysis of six Ruminococcal strains.</title>
        <authorList>
            <person name="Dassa B."/>
            <person name="Borovok I."/>
            <person name="Lamed R."/>
            <person name="Flint H."/>
            <person name="Yeoman C.J."/>
            <person name="White B."/>
            <person name="Bayer E.A."/>
        </authorList>
    </citation>
    <scope>NUCLEOTIDE SEQUENCE [LARGE SCALE GENOMIC DNA]</scope>
    <source>
        <strain evidence="1 2">SY3</strain>
    </source>
</reference>